<feature type="domain" description="Methyltransferase" evidence="1">
    <location>
        <begin position="61"/>
        <end position="151"/>
    </location>
</feature>
<dbReference type="InterPro" id="IPR050508">
    <property type="entry name" value="Methyltransf_Superfamily"/>
</dbReference>
<dbReference type="GO" id="GO:0032259">
    <property type="term" value="P:methylation"/>
    <property type="evidence" value="ECO:0007669"/>
    <property type="project" value="UniProtKB-KW"/>
</dbReference>
<dbReference type="Proteomes" id="UP001229244">
    <property type="component" value="Unassembled WGS sequence"/>
</dbReference>
<dbReference type="CDD" id="cd02440">
    <property type="entry name" value="AdoMet_MTases"/>
    <property type="match status" value="1"/>
</dbReference>
<dbReference type="InterPro" id="IPR041698">
    <property type="entry name" value="Methyltransf_25"/>
</dbReference>
<dbReference type="Gene3D" id="3.40.50.150">
    <property type="entry name" value="Vaccinia Virus protein VP39"/>
    <property type="match status" value="1"/>
</dbReference>
<proteinExistence type="predicted"/>
<organism evidence="2 3">
    <name type="scientific">Amorphus orientalis</name>
    <dbReference type="NCBI Taxonomy" id="649198"/>
    <lineage>
        <taxon>Bacteria</taxon>
        <taxon>Pseudomonadati</taxon>
        <taxon>Pseudomonadota</taxon>
        <taxon>Alphaproteobacteria</taxon>
        <taxon>Hyphomicrobiales</taxon>
        <taxon>Amorphaceae</taxon>
        <taxon>Amorphus</taxon>
    </lineage>
</organism>
<accession>A0AAE3VNT5</accession>
<keyword evidence="3" id="KW-1185">Reference proteome</keyword>
<dbReference type="AlphaFoldDB" id="A0AAE3VNT5"/>
<reference evidence="2" key="1">
    <citation type="submission" date="2023-07" db="EMBL/GenBank/DDBJ databases">
        <title>Genomic Encyclopedia of Type Strains, Phase IV (KMG-IV): sequencing the most valuable type-strain genomes for metagenomic binning, comparative biology and taxonomic classification.</title>
        <authorList>
            <person name="Goeker M."/>
        </authorList>
    </citation>
    <scope>NUCLEOTIDE SEQUENCE</scope>
    <source>
        <strain evidence="2">DSM 21202</strain>
    </source>
</reference>
<evidence type="ECO:0000313" key="2">
    <source>
        <dbReference type="EMBL" id="MDQ0315303.1"/>
    </source>
</evidence>
<comment type="caution">
    <text evidence="2">The sequence shown here is derived from an EMBL/GenBank/DDBJ whole genome shotgun (WGS) entry which is preliminary data.</text>
</comment>
<keyword evidence="2" id="KW-0489">Methyltransferase</keyword>
<dbReference type="PANTHER" id="PTHR42912">
    <property type="entry name" value="METHYLTRANSFERASE"/>
    <property type="match status" value="1"/>
</dbReference>
<keyword evidence="2" id="KW-0808">Transferase</keyword>
<dbReference type="Pfam" id="PF13649">
    <property type="entry name" value="Methyltransf_25"/>
    <property type="match status" value="1"/>
</dbReference>
<gene>
    <name evidence="2" type="ORF">J2S73_001760</name>
</gene>
<protein>
    <submittedName>
        <fullName evidence="2">TPR repeat methyltransferase</fullName>
    </submittedName>
</protein>
<dbReference type="RefSeq" id="WP_306885137.1">
    <property type="nucleotide sequence ID" value="NZ_JAUSUL010000002.1"/>
</dbReference>
<dbReference type="SUPFAM" id="SSF53335">
    <property type="entry name" value="S-adenosyl-L-methionine-dependent methyltransferases"/>
    <property type="match status" value="1"/>
</dbReference>
<name>A0AAE3VNT5_9HYPH</name>
<dbReference type="GO" id="GO:0008168">
    <property type="term" value="F:methyltransferase activity"/>
    <property type="evidence" value="ECO:0007669"/>
    <property type="project" value="UniProtKB-KW"/>
</dbReference>
<dbReference type="EMBL" id="JAUSUL010000002">
    <property type="protein sequence ID" value="MDQ0315303.1"/>
    <property type="molecule type" value="Genomic_DNA"/>
</dbReference>
<evidence type="ECO:0000313" key="3">
    <source>
        <dbReference type="Proteomes" id="UP001229244"/>
    </source>
</evidence>
<evidence type="ECO:0000259" key="1">
    <source>
        <dbReference type="Pfam" id="PF13649"/>
    </source>
</evidence>
<sequence>MGDNSSILDRVYSMEGGPDACRDIYADWAGQYDQDTVGFGYVGPALVAETLAKVADTSTRILDAGCGTGLAGAELAKQGFTRIDGIDVSPEMLEEARGKGVYGELAEADMTRRFPLEDDAYDGAVCVGVFTNGHVGPDAIREIARVVKPGGMIVATVHENVWDKEGYAGELKKMEADGVLKVHETPVAPYHLKEGYECRLCVLEAR</sequence>
<dbReference type="InterPro" id="IPR029063">
    <property type="entry name" value="SAM-dependent_MTases_sf"/>
</dbReference>